<feature type="region of interest" description="Disordered" evidence="5">
    <location>
        <begin position="654"/>
        <end position="697"/>
    </location>
</feature>
<dbReference type="GO" id="GO:0016829">
    <property type="term" value="F:lyase activity"/>
    <property type="evidence" value="ECO:0007669"/>
    <property type="project" value="UniProtKB-UniRule"/>
</dbReference>
<evidence type="ECO:0000256" key="5">
    <source>
        <dbReference type="SAM" id="MobiDB-lite"/>
    </source>
</evidence>
<dbReference type="GO" id="GO:0008265">
    <property type="term" value="F:molybdenum cofactor sulfurtransferase activity"/>
    <property type="evidence" value="ECO:0007669"/>
    <property type="project" value="UniProtKB-UniRule"/>
</dbReference>
<comment type="cofactor">
    <cofactor evidence="4">
        <name>pyridoxal 5'-phosphate</name>
        <dbReference type="ChEBI" id="CHEBI:597326"/>
    </cofactor>
</comment>
<dbReference type="Pfam" id="PF03476">
    <property type="entry name" value="MOSC_N"/>
    <property type="match status" value="1"/>
</dbReference>
<dbReference type="InterPro" id="IPR015421">
    <property type="entry name" value="PyrdxlP-dep_Trfase_major"/>
</dbReference>
<reference evidence="7 8" key="1">
    <citation type="submission" date="2017-12" db="EMBL/GenBank/DDBJ databases">
        <authorList>
            <consortium name="DOE Joint Genome Institute"/>
            <person name="Haridas S."/>
            <person name="Kjaerbolling I."/>
            <person name="Vesth T.C."/>
            <person name="Frisvad J.C."/>
            <person name="Nybo J.L."/>
            <person name="Theobald S."/>
            <person name="Kuo A."/>
            <person name="Bowyer P."/>
            <person name="Matsuda Y."/>
            <person name="Mondo S."/>
            <person name="Lyhne E.K."/>
            <person name="Kogle M.E."/>
            <person name="Clum A."/>
            <person name="Lipzen A."/>
            <person name="Salamov A."/>
            <person name="Ngan C.Y."/>
            <person name="Daum C."/>
            <person name="Chiniquy J."/>
            <person name="Barry K."/>
            <person name="LaButti K."/>
            <person name="Simmons B.A."/>
            <person name="Magnuson J.K."/>
            <person name="Mortensen U.H."/>
            <person name="Larsen T.O."/>
            <person name="Grigoriev I.V."/>
            <person name="Baker S.E."/>
            <person name="Andersen M.R."/>
            <person name="Nordberg H.P."/>
            <person name="Cantor M.N."/>
            <person name="Hua S.X."/>
        </authorList>
    </citation>
    <scope>NUCLEOTIDE SEQUENCE [LARGE SCALE GENOMIC DNA]</scope>
    <source>
        <strain evidence="7 8">CBS 102.13</strain>
    </source>
</reference>
<proteinExistence type="inferred from homology"/>
<name>A0A2I2FGV3_ASPCN</name>
<evidence type="ECO:0000313" key="8">
    <source>
        <dbReference type="Proteomes" id="UP000234585"/>
    </source>
</evidence>
<dbReference type="Proteomes" id="UP000234585">
    <property type="component" value="Unassembled WGS sequence"/>
</dbReference>
<dbReference type="Gene3D" id="3.90.1150.10">
    <property type="entry name" value="Aspartate Aminotransferase, domain 1"/>
    <property type="match status" value="1"/>
</dbReference>
<protein>
    <recommendedName>
        <fullName evidence="4">Molybdenum cofactor sulfurase</fullName>
        <shortName evidence="4">MCS</shortName>
        <shortName evidence="4">MOS</shortName>
        <shortName evidence="4">MoCo sulfurase</shortName>
        <ecNumber evidence="4">2.8.1.9</ecNumber>
    </recommendedName>
    <alternativeName>
        <fullName evidence="4">Molybdenum cofactor sulfurtransferase</fullName>
    </alternativeName>
</protein>
<dbReference type="PROSITE" id="PS51340">
    <property type="entry name" value="MOSC"/>
    <property type="match status" value="1"/>
</dbReference>
<dbReference type="InterPro" id="IPR005303">
    <property type="entry name" value="MOCOS_middle"/>
</dbReference>
<feature type="domain" description="MOSC" evidence="6">
    <location>
        <begin position="666"/>
        <end position="874"/>
    </location>
</feature>
<organism evidence="7 8">
    <name type="scientific">Aspergillus candidus</name>
    <dbReference type="NCBI Taxonomy" id="41067"/>
    <lineage>
        <taxon>Eukaryota</taxon>
        <taxon>Fungi</taxon>
        <taxon>Dikarya</taxon>
        <taxon>Ascomycota</taxon>
        <taxon>Pezizomycotina</taxon>
        <taxon>Eurotiomycetes</taxon>
        <taxon>Eurotiomycetidae</taxon>
        <taxon>Eurotiales</taxon>
        <taxon>Aspergillaceae</taxon>
        <taxon>Aspergillus</taxon>
        <taxon>Aspergillus subgen. Circumdati</taxon>
    </lineage>
</organism>
<dbReference type="OrthoDB" id="10264306at2759"/>
<dbReference type="PANTHER" id="PTHR14237">
    <property type="entry name" value="MOLYBDOPTERIN COFACTOR SULFURASE MOSC"/>
    <property type="match status" value="1"/>
</dbReference>
<dbReference type="GO" id="GO:0030170">
    <property type="term" value="F:pyridoxal phosphate binding"/>
    <property type="evidence" value="ECO:0007669"/>
    <property type="project" value="UniProtKB-UniRule"/>
</dbReference>
<dbReference type="InterPro" id="IPR015424">
    <property type="entry name" value="PyrdxlP-dep_Trfase"/>
</dbReference>
<feature type="compositionally biased region" description="Low complexity" evidence="5">
    <location>
        <begin position="726"/>
        <end position="743"/>
    </location>
</feature>
<comment type="catalytic activity">
    <reaction evidence="4">
        <text>Mo-molybdopterin + L-cysteine + AH2 = thio-Mo-molybdopterin + L-alanine + A + H2O</text>
        <dbReference type="Rhea" id="RHEA:42636"/>
        <dbReference type="ChEBI" id="CHEBI:13193"/>
        <dbReference type="ChEBI" id="CHEBI:15377"/>
        <dbReference type="ChEBI" id="CHEBI:17499"/>
        <dbReference type="ChEBI" id="CHEBI:35235"/>
        <dbReference type="ChEBI" id="CHEBI:57972"/>
        <dbReference type="ChEBI" id="CHEBI:71302"/>
        <dbReference type="ChEBI" id="CHEBI:82685"/>
        <dbReference type="EC" id="2.8.1.9"/>
    </reaction>
</comment>
<keyword evidence="8" id="KW-1185">Reference proteome</keyword>
<dbReference type="GO" id="GO:0030151">
    <property type="term" value="F:molybdenum ion binding"/>
    <property type="evidence" value="ECO:0007669"/>
    <property type="project" value="UniProtKB-UniRule"/>
</dbReference>
<keyword evidence="3 4" id="KW-0501">Molybdenum cofactor biosynthesis</keyword>
<evidence type="ECO:0000256" key="4">
    <source>
        <dbReference type="HAMAP-Rule" id="MF_03050"/>
    </source>
</evidence>
<dbReference type="InterPro" id="IPR005302">
    <property type="entry name" value="MoCF_Sase_C"/>
</dbReference>
<dbReference type="InterPro" id="IPR028886">
    <property type="entry name" value="MoCo_sulfurase"/>
</dbReference>
<dbReference type="EC" id="2.8.1.9" evidence="4"/>
<dbReference type="STRING" id="41067.A0A2I2FGV3"/>
<comment type="similarity">
    <text evidence="4">Belongs to the class-V pyridoxal-phosphate-dependent aminotransferase family. MOCOS subfamily.</text>
</comment>
<evidence type="ECO:0000256" key="1">
    <source>
        <dbReference type="ARBA" id="ARBA00022679"/>
    </source>
</evidence>
<dbReference type="Pfam" id="PF03473">
    <property type="entry name" value="MOSC"/>
    <property type="match status" value="1"/>
</dbReference>
<gene>
    <name evidence="4" type="primary">hxB</name>
    <name evidence="7" type="ORF">BDW47DRAFT_116331</name>
</gene>
<dbReference type="HAMAP" id="MF_03050">
    <property type="entry name" value="MOCOS"/>
    <property type="match status" value="1"/>
</dbReference>
<evidence type="ECO:0000256" key="3">
    <source>
        <dbReference type="ARBA" id="ARBA00023150"/>
    </source>
</evidence>
<evidence type="ECO:0000256" key="2">
    <source>
        <dbReference type="ARBA" id="ARBA00022898"/>
    </source>
</evidence>
<dbReference type="PANTHER" id="PTHR14237:SF80">
    <property type="entry name" value="MOLYBDENUM COFACTOR SULFURASE"/>
    <property type="match status" value="1"/>
</dbReference>
<feature type="compositionally biased region" description="Low complexity" evidence="5">
    <location>
        <begin position="681"/>
        <end position="697"/>
    </location>
</feature>
<accession>A0A2I2FGV3</accession>
<dbReference type="EMBL" id="KZ559127">
    <property type="protein sequence ID" value="PLB39844.1"/>
    <property type="molecule type" value="Genomic_DNA"/>
</dbReference>
<feature type="region of interest" description="Disordered" evidence="5">
    <location>
        <begin position="726"/>
        <end position="748"/>
    </location>
</feature>
<sequence>MTAQSSDSPYLDEVDSLREREYPLLSGTTYLDHAGTTPYSTSLITSFTADLTTSLYGNPHSLSSSSQLATQRIDDIRLRALRFFNADPELFDLVFVPNATAGIKLVGDALRDYSSRSPSDTISQEESRNGFWYGYHVDAHTSLVGARELAARSRCFETDDEVDGWIDTTLRNGDDKHPAQLFAFPAQSNMNGRRLLPARWCERIRRANQARTERANENRKVFTLLDAAALVSTSPLDLSDARTAPDFTVLSFYKIFGFPDLGALIVRRGDAVEEVLRARKFFGGGTVDMVLASAEAEGKWHAKKGDIHECLEDGTLPFHSIVALSAAMETHARLYGSMERVALHVRFLAQRLAGRLAALRHWNGQPVCCLYGGADYGDSTRQGPIIALNLLNSQGAWIGKSEVERLAAVKNIQIRSGTLCNPGGTARSLGWSGGDMRRHFSAGLRCGDDHDIMDGRPTGILRVSLGAMSSLGDVDAFVNFVDEFYVEKDARVASDPPVEDISPAEFYIEALSVYPIKSCGAFKVPDGQRWTVKKEGLAWDREWCLIHQGTGATLNQKRYPRMALIKPFIDLTLGVLRITAGDAVLEVSLDRGHTDRNPTCTTSLCQSASKPSTVCGDRVVVQAYTAPAVSAFFSSFLDVPCTLARFPPLPEKMGAGGGGGGRESALRAAQSGVGSMPGAFPDTTPTSSTPNSSQANQPILLSNESPILLISRSSVNRLNEHIKSGSLPSTISTTSTTTTATPRPKSKAVPADVFRANILIAESPSFPNSTRIENPYVEDTWNSFTVIPPSHHQNHQNQQQQQEMKFNVLASCQRCQMVCVDQTTGIRGDEPYSTLVKTRKVGRGVFFGRHVSVNHSAGEAVGVGVMVGDGVRGGF</sequence>
<evidence type="ECO:0000259" key="6">
    <source>
        <dbReference type="PROSITE" id="PS51340"/>
    </source>
</evidence>
<dbReference type="Pfam" id="PF00266">
    <property type="entry name" value="Aminotran_5"/>
    <property type="match status" value="2"/>
</dbReference>
<dbReference type="InterPro" id="IPR000192">
    <property type="entry name" value="Aminotrans_V_dom"/>
</dbReference>
<dbReference type="AlphaFoldDB" id="A0A2I2FGV3"/>
<dbReference type="Gene3D" id="3.40.640.10">
    <property type="entry name" value="Type I PLP-dependent aspartate aminotransferase-like (Major domain)"/>
    <property type="match status" value="1"/>
</dbReference>
<dbReference type="InterPro" id="IPR015422">
    <property type="entry name" value="PyrdxlP-dep_Trfase_small"/>
</dbReference>
<dbReference type="SUPFAM" id="SSF141673">
    <property type="entry name" value="MOSC N-terminal domain-like"/>
    <property type="match status" value="1"/>
</dbReference>
<feature type="modified residue" description="N6-(pyridoxal phosphate)lysine" evidence="4">
    <location>
        <position position="254"/>
    </location>
</feature>
<feature type="active site" evidence="4">
    <location>
        <position position="420"/>
    </location>
</feature>
<keyword evidence="1 4" id="KW-0808">Transferase</keyword>
<keyword evidence="2 4" id="KW-0663">Pyridoxal phosphate</keyword>
<dbReference type="SUPFAM" id="SSF53383">
    <property type="entry name" value="PLP-dependent transferases"/>
    <property type="match status" value="1"/>
</dbReference>
<comment type="function">
    <text evidence="4">Sulfurates the molybdenum cofactor. Sulfation of molybdenum is essential for xanthine dehydrogenase (XDH) and aldehyde oxidase (ADO) enzymes in which molybdenum cofactor is liganded by 1 oxygen and 1 sulfur atom in active form.</text>
</comment>
<dbReference type="GO" id="GO:0006777">
    <property type="term" value="P:Mo-molybdopterin cofactor biosynthetic process"/>
    <property type="evidence" value="ECO:0007669"/>
    <property type="project" value="UniProtKB-UniRule"/>
</dbReference>
<evidence type="ECO:0000313" key="7">
    <source>
        <dbReference type="EMBL" id="PLB39844.1"/>
    </source>
</evidence>